<dbReference type="Gene3D" id="3.30.70.120">
    <property type="match status" value="1"/>
</dbReference>
<organism evidence="8 9">
    <name type="scientific">Parasedimentitalea denitrificans</name>
    <dbReference type="NCBI Taxonomy" id="2211118"/>
    <lineage>
        <taxon>Bacteria</taxon>
        <taxon>Pseudomonadati</taxon>
        <taxon>Pseudomonadota</taxon>
        <taxon>Alphaproteobacteria</taxon>
        <taxon>Rhodobacterales</taxon>
        <taxon>Paracoccaceae</taxon>
        <taxon>Parasedimentitalea</taxon>
    </lineage>
</organism>
<comment type="subunit">
    <text evidence="1">Homotrimer.</text>
</comment>
<evidence type="ECO:0000256" key="6">
    <source>
        <dbReference type="ARBA" id="ARBA00023163"/>
    </source>
</evidence>
<dbReference type="PANTHER" id="PTHR30115:SF11">
    <property type="entry name" value="NITROGEN REGULATORY PROTEIN P-II HOMOLOG"/>
    <property type="match status" value="1"/>
</dbReference>
<evidence type="ECO:0000256" key="5">
    <source>
        <dbReference type="ARBA" id="ARBA00023015"/>
    </source>
</evidence>
<evidence type="ECO:0000256" key="2">
    <source>
        <dbReference type="ARBA" id="ARBA00015681"/>
    </source>
</evidence>
<sequence>MKKIEAIIKPFKLDEVKEALQDVGVQGLSVIEVKGFGRQKGHTELYRGAEYVVDFLPKVKVEIVLDDDQVDAAIEAIVDAAKTDKIGDGKIFVSSIEQAIRIRTGETGSDAL</sequence>
<dbReference type="SUPFAM" id="SSF54913">
    <property type="entry name" value="GlnB-like"/>
    <property type="match status" value="1"/>
</dbReference>
<evidence type="ECO:0000313" key="8">
    <source>
        <dbReference type="EMBL" id="NIZ61256.1"/>
    </source>
</evidence>
<gene>
    <name evidence="8" type="ORF">DL239_09755</name>
</gene>
<evidence type="ECO:0000256" key="7">
    <source>
        <dbReference type="RuleBase" id="RU003936"/>
    </source>
</evidence>
<keyword evidence="3" id="KW-0597">Phosphoprotein</keyword>
<comment type="similarity">
    <text evidence="7">Belongs to the P(II) protein family.</text>
</comment>
<dbReference type="PRINTS" id="PR00340">
    <property type="entry name" value="PIIGLNB"/>
</dbReference>
<dbReference type="Pfam" id="PF00543">
    <property type="entry name" value="P-II"/>
    <property type="match status" value="1"/>
</dbReference>
<dbReference type="InterPro" id="IPR002332">
    <property type="entry name" value="N-reg_PII_urydylation_site"/>
</dbReference>
<evidence type="ECO:0000256" key="1">
    <source>
        <dbReference type="ARBA" id="ARBA00011233"/>
    </source>
</evidence>
<dbReference type="InterPro" id="IPR017918">
    <property type="entry name" value="N-reg_PII_CS"/>
</dbReference>
<keyword evidence="9" id="KW-1185">Reference proteome</keyword>
<comment type="caution">
    <text evidence="8">The sequence shown here is derived from an EMBL/GenBank/DDBJ whole genome shotgun (WGS) entry which is preliminary data.</text>
</comment>
<dbReference type="InterPro" id="IPR015867">
    <property type="entry name" value="N-reg_PII/ATP_PRibTrfase_C"/>
</dbReference>
<evidence type="ECO:0000313" key="9">
    <source>
        <dbReference type="Proteomes" id="UP001429564"/>
    </source>
</evidence>
<dbReference type="Proteomes" id="UP001429564">
    <property type="component" value="Unassembled WGS sequence"/>
</dbReference>
<dbReference type="RefSeq" id="WP_167683826.1">
    <property type="nucleotide sequence ID" value="NZ_QHLQ01000008.1"/>
</dbReference>
<proteinExistence type="inferred from homology"/>
<reference evidence="8 9" key="1">
    <citation type="submission" date="2018-05" db="EMBL/GenBank/DDBJ databases">
        <authorList>
            <person name="Zhang Y.-J."/>
        </authorList>
    </citation>
    <scope>NUCLEOTIDE SEQUENCE [LARGE SCALE GENOMIC DNA]</scope>
    <source>
        <strain evidence="8 9">CY04</strain>
    </source>
</reference>
<dbReference type="InterPro" id="IPR002187">
    <property type="entry name" value="N-reg_PII"/>
</dbReference>
<accession>A0ABX0W6G7</accession>
<dbReference type="PROSITE" id="PS51343">
    <property type="entry name" value="PII_GLNB_DOM"/>
    <property type="match status" value="1"/>
</dbReference>
<keyword evidence="4" id="KW-0547">Nucleotide-binding</keyword>
<dbReference type="InterPro" id="IPR011322">
    <property type="entry name" value="N-reg_PII-like_a/b"/>
</dbReference>
<evidence type="ECO:0000256" key="4">
    <source>
        <dbReference type="ARBA" id="ARBA00022741"/>
    </source>
</evidence>
<dbReference type="PIRSF" id="PIRSF039144">
    <property type="entry name" value="GlnB"/>
    <property type="match status" value="1"/>
</dbReference>
<protein>
    <recommendedName>
        <fullName evidence="2">Nitrogen regulatory protein P-II</fullName>
    </recommendedName>
</protein>
<keyword evidence="6" id="KW-0804">Transcription</keyword>
<evidence type="ECO:0000256" key="3">
    <source>
        <dbReference type="ARBA" id="ARBA00022553"/>
    </source>
</evidence>
<dbReference type="SMART" id="SM00938">
    <property type="entry name" value="P-II"/>
    <property type="match status" value="1"/>
</dbReference>
<keyword evidence="5" id="KW-0805">Transcription regulation</keyword>
<name>A0ABX0W6G7_9RHOB</name>
<dbReference type="PROSITE" id="PS00496">
    <property type="entry name" value="PII_GLNB_UMP"/>
    <property type="match status" value="1"/>
</dbReference>
<dbReference type="PROSITE" id="PS00638">
    <property type="entry name" value="PII_GLNB_CTER"/>
    <property type="match status" value="1"/>
</dbReference>
<dbReference type="EMBL" id="QHLQ01000008">
    <property type="protein sequence ID" value="NIZ61256.1"/>
    <property type="molecule type" value="Genomic_DNA"/>
</dbReference>
<dbReference type="PANTHER" id="PTHR30115">
    <property type="entry name" value="NITROGEN REGULATORY PROTEIN P-II"/>
    <property type="match status" value="1"/>
</dbReference>